<feature type="transmembrane region" description="Helical" evidence="2">
    <location>
        <begin position="508"/>
        <end position="525"/>
    </location>
</feature>
<accession>A0A1H9LXG7</accession>
<dbReference type="InterPro" id="IPR046264">
    <property type="entry name" value="DUF6297"/>
</dbReference>
<feature type="compositionally biased region" description="Basic and acidic residues" evidence="1">
    <location>
        <begin position="536"/>
        <end position="550"/>
    </location>
</feature>
<feature type="transmembrane region" description="Helical" evidence="2">
    <location>
        <begin position="178"/>
        <end position="198"/>
    </location>
</feature>
<reference evidence="4" key="1">
    <citation type="submission" date="2016-10" db="EMBL/GenBank/DDBJ databases">
        <authorList>
            <person name="Varghese N."/>
            <person name="Submissions S."/>
        </authorList>
    </citation>
    <scope>NUCLEOTIDE SEQUENCE [LARGE SCALE GENOMIC DNA]</scope>
    <source>
        <strain evidence="4">CGMCC 4.6856</strain>
    </source>
</reference>
<dbReference type="Proteomes" id="UP000198504">
    <property type="component" value="Unassembled WGS sequence"/>
</dbReference>
<keyword evidence="2" id="KW-0812">Transmembrane</keyword>
<keyword evidence="4" id="KW-1185">Reference proteome</keyword>
<feature type="region of interest" description="Disordered" evidence="1">
    <location>
        <begin position="536"/>
        <end position="560"/>
    </location>
</feature>
<dbReference type="EMBL" id="FOFA01000009">
    <property type="protein sequence ID" value="SER16152.1"/>
    <property type="molecule type" value="Genomic_DNA"/>
</dbReference>
<dbReference type="OrthoDB" id="3725302at2"/>
<evidence type="ECO:0000313" key="3">
    <source>
        <dbReference type="EMBL" id="SER16152.1"/>
    </source>
</evidence>
<evidence type="ECO:0000256" key="1">
    <source>
        <dbReference type="SAM" id="MobiDB-lite"/>
    </source>
</evidence>
<feature type="transmembrane region" description="Helical" evidence="2">
    <location>
        <begin position="101"/>
        <end position="128"/>
    </location>
</feature>
<keyword evidence="2" id="KW-1133">Transmembrane helix</keyword>
<gene>
    <name evidence="3" type="ORF">SAMN05421756_109166</name>
</gene>
<feature type="transmembrane region" description="Helical" evidence="2">
    <location>
        <begin position="149"/>
        <end position="172"/>
    </location>
</feature>
<feature type="transmembrane region" description="Helical" evidence="2">
    <location>
        <begin position="246"/>
        <end position="266"/>
    </location>
</feature>
<name>A0A1H9LXG7_9ACTN</name>
<dbReference type="STRING" id="1036181.SAMN05421756_109166"/>
<feature type="transmembrane region" description="Helical" evidence="2">
    <location>
        <begin position="366"/>
        <end position="386"/>
    </location>
</feature>
<keyword evidence="2" id="KW-0472">Membrane</keyword>
<dbReference type="AlphaFoldDB" id="A0A1H9LXG7"/>
<evidence type="ECO:0000256" key="2">
    <source>
        <dbReference type="SAM" id="Phobius"/>
    </source>
</evidence>
<sequence length="560" mass="58057">MSTASVPSVPSDDSHGPDGTDAVDPTPVQVLPAASPRELRGLMKDWRRGRATRNVGQALSDAYVAVIAALMIGAMTVNVILKAQRVVAACDSASCLSARALLPWAAVLAAVATALAVARLFGPVLASAAEGFWLLDAPISRSRLLRPRLVAALAGALVGGALIGGLISLLTGSTGLESAVWAVATGLSASAAVAAAAAQQGHERHRLSRAASFVFGLLGVVALLGVVGVAANWFTLRLSTTLGTEIGTVVAGIAVVLLLVATALAARRLSSIRRTRLVSGGSLVKGISGAFFALDVGLARDIVVQRRTMEIGHVTPKRGHGEGLQALTWREWQRLRRFPQPLIAWAGTLVVPYASEALGMSAVTPVFGALALFGATVPMLNGLRVLTRTGGLARCLPFSTPQIKLAVVTAPAILAAVWAVLVGPAFVGVAGGSVSRPFGDASLMAVATAAAGLLAAIRWTQAKGVDFSKPMVSTQAGALPPGLVTNLFRGFDVCLLATAPMLLGFSPVWSLAISAITAIVLFNSFDAESMQARQKEAQRQLDLQKREREAQATLSRQRKR</sequence>
<feature type="transmembrane region" description="Helical" evidence="2">
    <location>
        <begin position="62"/>
        <end position="81"/>
    </location>
</feature>
<dbReference type="Pfam" id="PF19814">
    <property type="entry name" value="DUF6297"/>
    <property type="match status" value="1"/>
</dbReference>
<feature type="transmembrane region" description="Helical" evidence="2">
    <location>
        <begin position="210"/>
        <end position="234"/>
    </location>
</feature>
<protein>
    <submittedName>
        <fullName evidence="3">Uncharacterized protein</fullName>
    </submittedName>
</protein>
<feature type="region of interest" description="Disordered" evidence="1">
    <location>
        <begin position="1"/>
        <end position="28"/>
    </location>
</feature>
<dbReference type="RefSeq" id="WP_091184864.1">
    <property type="nucleotide sequence ID" value="NZ_FOFA01000009.1"/>
</dbReference>
<evidence type="ECO:0000313" key="4">
    <source>
        <dbReference type="Proteomes" id="UP000198504"/>
    </source>
</evidence>
<feature type="transmembrane region" description="Helical" evidence="2">
    <location>
        <begin position="441"/>
        <end position="460"/>
    </location>
</feature>
<feature type="transmembrane region" description="Helical" evidence="2">
    <location>
        <begin position="407"/>
        <end position="429"/>
    </location>
</feature>
<organism evidence="3 4">
    <name type="scientific">Microlunatus flavus</name>
    <dbReference type="NCBI Taxonomy" id="1036181"/>
    <lineage>
        <taxon>Bacteria</taxon>
        <taxon>Bacillati</taxon>
        <taxon>Actinomycetota</taxon>
        <taxon>Actinomycetes</taxon>
        <taxon>Propionibacteriales</taxon>
        <taxon>Propionibacteriaceae</taxon>
        <taxon>Microlunatus</taxon>
    </lineage>
</organism>
<proteinExistence type="predicted"/>